<keyword evidence="2" id="KW-1185">Reference proteome</keyword>
<reference evidence="1 2" key="1">
    <citation type="submission" date="2024-02" db="EMBL/GenBank/DDBJ databases">
        <authorList>
            <person name="Vignale AGUSTIN F."/>
            <person name="Sosa J E."/>
            <person name="Modenutti C."/>
        </authorList>
    </citation>
    <scope>NUCLEOTIDE SEQUENCE [LARGE SCALE GENOMIC DNA]</scope>
</reference>
<evidence type="ECO:0000313" key="1">
    <source>
        <dbReference type="EMBL" id="CAK9184278.1"/>
    </source>
</evidence>
<dbReference type="EMBL" id="CAUOFW020008913">
    <property type="protein sequence ID" value="CAK9184278.1"/>
    <property type="molecule type" value="Genomic_DNA"/>
</dbReference>
<organism evidence="1 2">
    <name type="scientific">Ilex paraguariensis</name>
    <name type="common">yerba mate</name>
    <dbReference type="NCBI Taxonomy" id="185542"/>
    <lineage>
        <taxon>Eukaryota</taxon>
        <taxon>Viridiplantae</taxon>
        <taxon>Streptophyta</taxon>
        <taxon>Embryophyta</taxon>
        <taxon>Tracheophyta</taxon>
        <taxon>Spermatophyta</taxon>
        <taxon>Magnoliopsida</taxon>
        <taxon>eudicotyledons</taxon>
        <taxon>Gunneridae</taxon>
        <taxon>Pentapetalae</taxon>
        <taxon>asterids</taxon>
        <taxon>campanulids</taxon>
        <taxon>Aquifoliales</taxon>
        <taxon>Aquifoliaceae</taxon>
        <taxon>Ilex</taxon>
    </lineage>
</organism>
<dbReference type="Proteomes" id="UP001642360">
    <property type="component" value="Unassembled WGS sequence"/>
</dbReference>
<protein>
    <submittedName>
        <fullName evidence="1">Uncharacterized protein</fullName>
    </submittedName>
</protein>
<name>A0ABC8UTA1_9AQUA</name>
<gene>
    <name evidence="1" type="ORF">ILEXP_LOCUS54581</name>
</gene>
<comment type="caution">
    <text evidence="1">The sequence shown here is derived from an EMBL/GenBank/DDBJ whole genome shotgun (WGS) entry which is preliminary data.</text>
</comment>
<sequence>MPRLRRRKYTIKGRQQITNFKSHYSIPSEVGVNEFIFGLHSADRRHPFLLYFGEGDAPTE</sequence>
<dbReference type="AlphaFoldDB" id="A0ABC8UTA1"/>
<feature type="non-terminal residue" evidence="1">
    <location>
        <position position="60"/>
    </location>
</feature>
<evidence type="ECO:0000313" key="2">
    <source>
        <dbReference type="Proteomes" id="UP001642360"/>
    </source>
</evidence>
<proteinExistence type="predicted"/>
<accession>A0ABC8UTA1</accession>